<accession>A0A2D1QAG0</accession>
<dbReference type="EMBL" id="CP022426">
    <property type="protein sequence ID" value="ATP07311.1"/>
    <property type="molecule type" value="Genomic_DNA"/>
</dbReference>
<dbReference type="Proteomes" id="UP000222916">
    <property type="component" value="Chromosome"/>
</dbReference>
<organism evidence="1 2">
    <name type="scientific">Aeromonas salmonicida subsp. pectinolytica 34mel</name>
    <dbReference type="NCBI Taxonomy" id="1324960"/>
    <lineage>
        <taxon>Bacteria</taxon>
        <taxon>Pseudomonadati</taxon>
        <taxon>Pseudomonadota</taxon>
        <taxon>Gammaproteobacteria</taxon>
        <taxon>Aeromonadales</taxon>
        <taxon>Aeromonadaceae</taxon>
        <taxon>Aeromonas</taxon>
    </lineage>
</organism>
<sequence length="75" mass="8294">MNDHDGISKGTGYSITKKLRITLMSGGIWALRGQKNKREREAPQSGIQMLFIVLCSLRSTGTSYACHPRRASRGV</sequence>
<dbReference type="AlphaFoldDB" id="A0A2D1QAG0"/>
<name>A0A2D1QAG0_AERSA</name>
<proteinExistence type="predicted"/>
<reference evidence="2" key="1">
    <citation type="journal article" date="2018" name="BMC Genomics">
        <title>The complete and fully assembled genome sequence of Aeromonas salmonicida subsp. pectinolytica and its comparative analysis with other Aeromonas species: investigation of the mobilome in environmental and pathogenic strains.</title>
        <authorList>
            <person name="Pfeiffer F."/>
            <person name="Zamora-Lagos M.A."/>
            <person name="Blettinger M."/>
            <person name="Yeroslaviz A."/>
            <person name="Dahl A."/>
            <person name="Gruber S."/>
            <person name="Habermann B.H."/>
        </authorList>
    </citation>
    <scope>NUCLEOTIDE SEQUENCE [LARGE SCALE GENOMIC DNA]</scope>
    <source>
        <strain evidence="2">34mel</strain>
    </source>
</reference>
<evidence type="ECO:0000313" key="2">
    <source>
        <dbReference type="Proteomes" id="UP000222916"/>
    </source>
</evidence>
<protein>
    <submittedName>
        <fullName evidence="1">Uncharacterized protein</fullName>
    </submittedName>
</protein>
<gene>
    <name evidence="1" type="ORF">Asalp_00450</name>
</gene>
<evidence type="ECO:0000313" key="1">
    <source>
        <dbReference type="EMBL" id="ATP07311.1"/>
    </source>
</evidence>